<dbReference type="EMBL" id="BQXS01004705">
    <property type="protein sequence ID" value="GKT37496.1"/>
    <property type="molecule type" value="Genomic_DNA"/>
</dbReference>
<evidence type="ECO:0000313" key="1">
    <source>
        <dbReference type="EMBL" id="GKT37496.1"/>
    </source>
</evidence>
<dbReference type="Gene3D" id="3.90.780.10">
    <property type="entry name" value="5'-Nucleotidase, C-terminal domain"/>
    <property type="match status" value="1"/>
</dbReference>
<accession>A0ABQ5KYI0</accession>
<protein>
    <submittedName>
        <fullName evidence="1">Bifunctional metallophosphatase/5'-nucleotidase</fullName>
    </submittedName>
</protein>
<gene>
    <name evidence="1" type="ORF">ADUPG1_003434</name>
</gene>
<feature type="non-terminal residue" evidence="1">
    <location>
        <position position="1"/>
    </location>
</feature>
<organism evidence="1 2">
    <name type="scientific">Aduncisulcus paluster</name>
    <dbReference type="NCBI Taxonomy" id="2918883"/>
    <lineage>
        <taxon>Eukaryota</taxon>
        <taxon>Metamonada</taxon>
        <taxon>Carpediemonas-like organisms</taxon>
        <taxon>Aduncisulcus</taxon>
    </lineage>
</organism>
<keyword evidence="2" id="KW-1185">Reference proteome</keyword>
<dbReference type="Proteomes" id="UP001057375">
    <property type="component" value="Unassembled WGS sequence"/>
</dbReference>
<proteinExistence type="predicted"/>
<reference evidence="1" key="1">
    <citation type="submission" date="2022-03" db="EMBL/GenBank/DDBJ databases">
        <title>Draft genome sequence of Aduncisulcus paluster, a free-living microaerophilic Fornicata.</title>
        <authorList>
            <person name="Yuyama I."/>
            <person name="Kume K."/>
            <person name="Tamura T."/>
            <person name="Inagaki Y."/>
            <person name="Hashimoto T."/>
        </authorList>
    </citation>
    <scope>NUCLEOTIDE SEQUENCE</scope>
    <source>
        <strain evidence="1">NY0171</strain>
    </source>
</reference>
<name>A0ABQ5KYI0_9EUKA</name>
<dbReference type="InterPro" id="IPR036907">
    <property type="entry name" value="5'-Nucleotdase_C_sf"/>
</dbReference>
<sequence>RKYSIATNSYLARGGDGYIMLKDVPEKVATFVKVNEVVKAGMLKMKTLRTEFPPVMYTPDGSPYKRP</sequence>
<dbReference type="SUPFAM" id="SSF55816">
    <property type="entry name" value="5'-nucleotidase (syn. UDP-sugar hydrolase), C-terminal domain"/>
    <property type="match status" value="1"/>
</dbReference>
<comment type="caution">
    <text evidence="1">The sequence shown here is derived from an EMBL/GenBank/DDBJ whole genome shotgun (WGS) entry which is preliminary data.</text>
</comment>
<evidence type="ECO:0000313" key="2">
    <source>
        <dbReference type="Proteomes" id="UP001057375"/>
    </source>
</evidence>